<proteinExistence type="predicted"/>
<dbReference type="EMBL" id="AAGGBR010000041">
    <property type="protein sequence ID" value="EBN5353828.1"/>
    <property type="molecule type" value="Genomic_DNA"/>
</dbReference>
<sequence length="122" mass="13900">MFVSKKKYELVLSRYELAASRADQAEQVLAQLYGMALKYGGLYKCILECREAAMAVTQPGRESTKLTTERLAFIDRRLSDLLPFLTQQMPDGERLMWNDMLNGRSAAMAYGPELQQPEEETL</sequence>
<name>A0A5T8GTI8_SALER</name>
<reference evidence="1" key="1">
    <citation type="submission" date="2018-07" db="EMBL/GenBank/DDBJ databases">
        <authorList>
            <consortium name="PulseNet: The National Subtyping Network for Foodborne Disease Surveillance"/>
            <person name="Tarr C.L."/>
            <person name="Trees E."/>
            <person name="Katz L.S."/>
            <person name="Carleton-Romer H.A."/>
            <person name="Stroika S."/>
            <person name="Kucerova Z."/>
            <person name="Roache K.F."/>
            <person name="Sabol A.L."/>
            <person name="Besser J."/>
            <person name="Gerner-Smidt P."/>
        </authorList>
    </citation>
    <scope>NUCLEOTIDE SEQUENCE</scope>
    <source>
        <strain evidence="1">PNUSAS044750</strain>
    </source>
</reference>
<organism evidence="1">
    <name type="scientific">Salmonella enterica</name>
    <name type="common">Salmonella choleraesuis</name>
    <dbReference type="NCBI Taxonomy" id="28901"/>
    <lineage>
        <taxon>Bacteria</taxon>
        <taxon>Pseudomonadati</taxon>
        <taxon>Pseudomonadota</taxon>
        <taxon>Gammaproteobacteria</taxon>
        <taxon>Enterobacterales</taxon>
        <taxon>Enterobacteriaceae</taxon>
        <taxon>Salmonella</taxon>
    </lineage>
</organism>
<gene>
    <name evidence="1" type="ORF">DVE28_22120</name>
</gene>
<protein>
    <submittedName>
        <fullName evidence="1">Uncharacterized protein</fullName>
    </submittedName>
</protein>
<comment type="caution">
    <text evidence="1">The sequence shown here is derived from an EMBL/GenBank/DDBJ whole genome shotgun (WGS) entry which is preliminary data.</text>
</comment>
<accession>A0A5T8GTI8</accession>
<evidence type="ECO:0000313" key="1">
    <source>
        <dbReference type="EMBL" id="EBN5353828.1"/>
    </source>
</evidence>
<dbReference type="AlphaFoldDB" id="A0A5T8GTI8"/>